<evidence type="ECO:0000256" key="3">
    <source>
        <dbReference type="ARBA" id="ARBA00022588"/>
    </source>
</evidence>
<keyword evidence="8 12" id="KW-0472">Membrane</keyword>
<comment type="similarity">
    <text evidence="2">Belongs to the CYBC1 family.</text>
</comment>
<dbReference type="OrthoDB" id="10022724at2759"/>
<feature type="compositionally biased region" description="Polar residues" evidence="11">
    <location>
        <begin position="204"/>
        <end position="213"/>
    </location>
</feature>
<gene>
    <name evidence="13" type="ORF">OFUS_LOCUS18723</name>
</gene>
<evidence type="ECO:0000256" key="12">
    <source>
        <dbReference type="SAM" id="Phobius"/>
    </source>
</evidence>
<protein>
    <recommendedName>
        <fullName evidence="10">Essential for reactive oxygen species protein</fullName>
    </recommendedName>
</protein>
<evidence type="ECO:0000256" key="8">
    <source>
        <dbReference type="ARBA" id="ARBA00023136"/>
    </source>
</evidence>
<feature type="region of interest" description="Disordered" evidence="11">
    <location>
        <begin position="168"/>
        <end position="213"/>
    </location>
</feature>
<name>A0A8J1UKQ2_OWEFU</name>
<evidence type="ECO:0000256" key="10">
    <source>
        <dbReference type="ARBA" id="ARBA00030424"/>
    </source>
</evidence>
<evidence type="ECO:0000256" key="6">
    <source>
        <dbReference type="ARBA" id="ARBA00022859"/>
    </source>
</evidence>
<accession>A0A8J1UKQ2</accession>
<feature type="compositionally biased region" description="Low complexity" evidence="11">
    <location>
        <begin position="177"/>
        <end position="186"/>
    </location>
</feature>
<dbReference type="AlphaFoldDB" id="A0A8J1UKQ2"/>
<evidence type="ECO:0000256" key="9">
    <source>
        <dbReference type="ARBA" id="ARBA00023186"/>
    </source>
</evidence>
<evidence type="ECO:0000313" key="14">
    <source>
        <dbReference type="Proteomes" id="UP000749559"/>
    </source>
</evidence>
<keyword evidence="14" id="KW-1185">Reference proteome</keyword>
<dbReference type="Pfam" id="PF15169">
    <property type="entry name" value="Cybc1_Eros"/>
    <property type="match status" value="1"/>
</dbReference>
<keyword evidence="5" id="KW-0256">Endoplasmic reticulum</keyword>
<evidence type="ECO:0000256" key="1">
    <source>
        <dbReference type="ARBA" id="ARBA00004389"/>
    </source>
</evidence>
<keyword evidence="7 12" id="KW-1133">Transmembrane helix</keyword>
<reference evidence="13" key="1">
    <citation type="submission" date="2022-03" db="EMBL/GenBank/DDBJ databases">
        <authorList>
            <person name="Martin C."/>
        </authorList>
    </citation>
    <scope>NUCLEOTIDE SEQUENCE</scope>
</reference>
<dbReference type="PANTHER" id="PTHR31837">
    <property type="entry name" value="CYTOCHROME B-245 CHAPERONE 1"/>
    <property type="match status" value="1"/>
</dbReference>
<keyword evidence="3" id="KW-0399">Innate immunity</keyword>
<dbReference type="InterPro" id="IPR027846">
    <property type="entry name" value="Cybc1"/>
</dbReference>
<organism evidence="13 14">
    <name type="scientific">Owenia fusiformis</name>
    <name type="common">Polychaete worm</name>
    <dbReference type="NCBI Taxonomy" id="6347"/>
    <lineage>
        <taxon>Eukaryota</taxon>
        <taxon>Metazoa</taxon>
        <taxon>Spiralia</taxon>
        <taxon>Lophotrochozoa</taxon>
        <taxon>Annelida</taxon>
        <taxon>Polychaeta</taxon>
        <taxon>Sedentaria</taxon>
        <taxon>Canalipalpata</taxon>
        <taxon>Sabellida</taxon>
        <taxon>Oweniida</taxon>
        <taxon>Oweniidae</taxon>
        <taxon>Owenia</taxon>
    </lineage>
</organism>
<evidence type="ECO:0000256" key="7">
    <source>
        <dbReference type="ARBA" id="ARBA00022989"/>
    </source>
</evidence>
<evidence type="ECO:0000256" key="4">
    <source>
        <dbReference type="ARBA" id="ARBA00022692"/>
    </source>
</evidence>
<dbReference type="PANTHER" id="PTHR31837:SF3">
    <property type="entry name" value="CYTOCHROME B-245 CHAPERONE 1"/>
    <property type="match status" value="1"/>
</dbReference>
<dbReference type="EMBL" id="CAIIXF020000009">
    <property type="protein sequence ID" value="CAH1793944.1"/>
    <property type="molecule type" value="Genomic_DNA"/>
</dbReference>
<dbReference type="GO" id="GO:0045087">
    <property type="term" value="P:innate immune response"/>
    <property type="evidence" value="ECO:0007669"/>
    <property type="project" value="UniProtKB-KW"/>
</dbReference>
<evidence type="ECO:0000256" key="11">
    <source>
        <dbReference type="SAM" id="MobiDB-lite"/>
    </source>
</evidence>
<keyword evidence="4 12" id="KW-0812">Transmembrane</keyword>
<evidence type="ECO:0000313" key="13">
    <source>
        <dbReference type="EMBL" id="CAH1793944.1"/>
    </source>
</evidence>
<keyword evidence="6" id="KW-0391">Immunity</keyword>
<dbReference type="GO" id="GO:0005789">
    <property type="term" value="C:endoplasmic reticulum membrane"/>
    <property type="evidence" value="ECO:0007669"/>
    <property type="project" value="UniProtKB-SubCell"/>
</dbReference>
<sequence>MGYVNVKKNTTEVLHLCREPSIRSWSTVIALLSLGVGAAYYGSDYLIWKMCYIIAAVFIGVTTLEDWEDCIFDKKANTVTMQKWNLLQKCLNPGLEQKKVVCHSSDIIDVRVSSGEIKHGPAAGRQVMLYFISGYQLPIIESITTDDLSECNKTAGLIKTFLDIQPVDDTTNGIDPNSQSDSSDSNESFEHIQKSDIVNEENETATPTGDSDK</sequence>
<comment type="caution">
    <text evidence="13">The sequence shown here is derived from an EMBL/GenBank/DDBJ whole genome shotgun (WGS) entry which is preliminary data.</text>
</comment>
<proteinExistence type="inferred from homology"/>
<comment type="subcellular location">
    <subcellularLocation>
        <location evidence="1">Endoplasmic reticulum membrane</location>
        <topology evidence="1">Single-pass membrane protein</topology>
    </subcellularLocation>
</comment>
<evidence type="ECO:0000256" key="2">
    <source>
        <dbReference type="ARBA" id="ARBA00009907"/>
    </source>
</evidence>
<evidence type="ECO:0000256" key="5">
    <source>
        <dbReference type="ARBA" id="ARBA00022824"/>
    </source>
</evidence>
<feature type="transmembrane region" description="Helical" evidence="12">
    <location>
        <begin position="21"/>
        <end position="40"/>
    </location>
</feature>
<dbReference type="Proteomes" id="UP000749559">
    <property type="component" value="Unassembled WGS sequence"/>
</dbReference>
<keyword evidence="9" id="KW-0143">Chaperone</keyword>